<dbReference type="CDD" id="cd01300">
    <property type="entry name" value="YtcJ_like"/>
    <property type="match status" value="1"/>
</dbReference>
<name>A0ABT8KDS5_9MICO</name>
<dbReference type="SUPFAM" id="SSF51338">
    <property type="entry name" value="Composite domain of metallo-dependent hydrolases"/>
    <property type="match status" value="1"/>
</dbReference>
<keyword evidence="3" id="KW-1185">Reference proteome</keyword>
<dbReference type="Gene3D" id="3.10.310.70">
    <property type="match status" value="1"/>
</dbReference>
<feature type="domain" description="Amidohydrolase 3" evidence="1">
    <location>
        <begin position="58"/>
        <end position="492"/>
    </location>
</feature>
<reference evidence="2" key="1">
    <citation type="submission" date="2023-06" db="EMBL/GenBank/DDBJ databases">
        <title>MT1 and MT2 Draft Genomes of Novel Species.</title>
        <authorList>
            <person name="Venkateswaran K."/>
        </authorList>
    </citation>
    <scope>NUCLEOTIDE SEQUENCE</scope>
    <source>
        <strain evidence="2">F6_8S_P_1B</strain>
    </source>
</reference>
<dbReference type="GO" id="GO:0016787">
    <property type="term" value="F:hydrolase activity"/>
    <property type="evidence" value="ECO:0007669"/>
    <property type="project" value="UniProtKB-KW"/>
</dbReference>
<comment type="caution">
    <text evidence="2">The sequence shown here is derived from an EMBL/GenBank/DDBJ whole genome shotgun (WGS) entry which is preliminary data.</text>
</comment>
<keyword evidence="2" id="KW-0378">Hydrolase</keyword>
<dbReference type="EC" id="3.5.-.-" evidence="2"/>
<evidence type="ECO:0000259" key="1">
    <source>
        <dbReference type="Pfam" id="PF07969"/>
    </source>
</evidence>
<dbReference type="RefSeq" id="WP_301208776.1">
    <property type="nucleotide sequence ID" value="NZ_JAROCF010000001.1"/>
</dbReference>
<dbReference type="Pfam" id="PF07969">
    <property type="entry name" value="Amidohydro_3"/>
    <property type="match status" value="1"/>
</dbReference>
<dbReference type="PANTHER" id="PTHR22642">
    <property type="entry name" value="IMIDAZOLONEPROPIONASE"/>
    <property type="match status" value="1"/>
</dbReference>
<dbReference type="EMBL" id="JAROCF010000001">
    <property type="protein sequence ID" value="MDN4615118.1"/>
    <property type="molecule type" value="Genomic_DNA"/>
</dbReference>
<organism evidence="2 3">
    <name type="scientific">Leifsonia williamsii</name>
    <dbReference type="NCBI Taxonomy" id="3035919"/>
    <lineage>
        <taxon>Bacteria</taxon>
        <taxon>Bacillati</taxon>
        <taxon>Actinomycetota</taxon>
        <taxon>Actinomycetes</taxon>
        <taxon>Micrococcales</taxon>
        <taxon>Microbacteriaceae</taxon>
        <taxon>Leifsonia</taxon>
    </lineage>
</organism>
<dbReference type="Gene3D" id="3.20.20.140">
    <property type="entry name" value="Metal-dependent hydrolases"/>
    <property type="match status" value="1"/>
</dbReference>
<dbReference type="InterPro" id="IPR033932">
    <property type="entry name" value="YtcJ-like"/>
</dbReference>
<dbReference type="InterPro" id="IPR032466">
    <property type="entry name" value="Metal_Hydrolase"/>
</dbReference>
<dbReference type="Proteomes" id="UP001174208">
    <property type="component" value="Unassembled WGS sequence"/>
</dbReference>
<protein>
    <submittedName>
        <fullName evidence="2">Amidohydrolase</fullName>
        <ecNumber evidence="2">3.5.-.-</ecNumber>
    </submittedName>
</protein>
<dbReference type="InterPro" id="IPR013108">
    <property type="entry name" value="Amidohydro_3"/>
</dbReference>
<dbReference type="InterPro" id="IPR011059">
    <property type="entry name" value="Metal-dep_hydrolase_composite"/>
</dbReference>
<proteinExistence type="predicted"/>
<evidence type="ECO:0000313" key="3">
    <source>
        <dbReference type="Proteomes" id="UP001174208"/>
    </source>
</evidence>
<dbReference type="SUPFAM" id="SSF51556">
    <property type="entry name" value="Metallo-dependent hydrolases"/>
    <property type="match status" value="1"/>
</dbReference>
<gene>
    <name evidence="2" type="ORF">P5G50_11725</name>
</gene>
<dbReference type="PANTHER" id="PTHR22642:SF2">
    <property type="entry name" value="PROTEIN LONG AFTER FAR-RED 3"/>
    <property type="match status" value="1"/>
</dbReference>
<accession>A0ABT8KDS5</accession>
<evidence type="ECO:0000313" key="2">
    <source>
        <dbReference type="EMBL" id="MDN4615118.1"/>
    </source>
</evidence>
<dbReference type="Gene3D" id="2.30.40.10">
    <property type="entry name" value="Urease, subunit C, domain 1"/>
    <property type="match status" value="1"/>
</dbReference>
<sequence>MTGGATEVPGPDAPATLVLTSARLVGATEPVDIVLAEGRIVASGPEAGARIGAAAERVDVNGRWVVPGLWDEHVHFTQWAQTARRLDVSRAASAAEAAALVHRRAAAEPGEEPLIGFGFHDALWPDEPTRALLDAAAGDRPVVLIAGDLHCSWLNSAAAAVFAPGSTEALLREDASFAVTSLLASADDATLDRWAAEAATAAARRGVVGVVDLEYGWNLDTWVRRISAGQQALRVEFGVYSDDLERATGLGLRTGRIVEGTRGLLAVGPFKVISDGSLNTRTALCRHAYPDGGHGVANLTPEELVARIRFAARHGLTPAVHAIGDAANRLALDAFEEVGVGGRIEHAQLISAEDVPRFARLGVVASVQPEHAMDDRDVADRLWAGRTSDAFPLASLLRAGARLTFGSDAPVAPLDPWAAIATAVGRTRDGREPWHPEQAIPVEAALTASTRSTIAPGEPADLAVLDRDPLAASPDGLRTMPVAATLLGGRFTHDALA</sequence>